<sequence>MIVRSAPAVAALALVLGGCATSTATPPSATSTSTSTSTSRQDREHQVQVLKADCMKGKGFRYVPFVYPDTPPSEEDRRLQSGDYEADKAYRAKYGFGISSILVYRDELPGSVTPPENPNHAIRNDLSDTQQKAYAKASDTCEAQSIKKVTGMDVTSAHDHGLKVNVLISRRMRSEVDGDPQLVRLASAMADCMVAKGHRMTSAKPLDVAKWGGAMIGRELHELARKDDESIPAYDPDNDSGYLPKLSPAEARRFLDREIRLALDDLECGKDFYRVYRPKAEKIAAEVGERYGL</sequence>
<reference evidence="3 4" key="1">
    <citation type="submission" date="2020-08" db="EMBL/GenBank/DDBJ databases">
        <title>Sequencing the genomes of 1000 actinobacteria strains.</title>
        <authorList>
            <person name="Klenk H.-P."/>
        </authorList>
    </citation>
    <scope>NUCLEOTIDE SEQUENCE [LARGE SCALE GENOMIC DNA]</scope>
    <source>
        <strain evidence="3 4">DSM 45913</strain>
    </source>
</reference>
<dbReference type="AlphaFoldDB" id="A0A7X0C8G9"/>
<keyword evidence="4" id="KW-1185">Reference proteome</keyword>
<feature type="chain" id="PRO_5038800026" evidence="2">
    <location>
        <begin position="25"/>
        <end position="293"/>
    </location>
</feature>
<accession>A0A7X0C8G9</accession>
<gene>
    <name evidence="3" type="ORF">FHU36_006091</name>
</gene>
<dbReference type="PROSITE" id="PS51257">
    <property type="entry name" value="PROKAR_LIPOPROTEIN"/>
    <property type="match status" value="1"/>
</dbReference>
<dbReference type="Proteomes" id="UP000583800">
    <property type="component" value="Unassembled WGS sequence"/>
</dbReference>
<proteinExistence type="predicted"/>
<organism evidence="3 4">
    <name type="scientific">Nonomuraea muscovyensis</name>
    <dbReference type="NCBI Taxonomy" id="1124761"/>
    <lineage>
        <taxon>Bacteria</taxon>
        <taxon>Bacillati</taxon>
        <taxon>Actinomycetota</taxon>
        <taxon>Actinomycetes</taxon>
        <taxon>Streptosporangiales</taxon>
        <taxon>Streptosporangiaceae</taxon>
        <taxon>Nonomuraea</taxon>
    </lineage>
</organism>
<evidence type="ECO:0000256" key="1">
    <source>
        <dbReference type="SAM" id="MobiDB-lite"/>
    </source>
</evidence>
<evidence type="ECO:0000256" key="2">
    <source>
        <dbReference type="SAM" id="SignalP"/>
    </source>
</evidence>
<protein>
    <submittedName>
        <fullName evidence="3">Uncharacterized protein</fullName>
    </submittedName>
</protein>
<dbReference type="EMBL" id="JACHJB010000002">
    <property type="protein sequence ID" value="MBB6349546.1"/>
    <property type="molecule type" value="Genomic_DNA"/>
</dbReference>
<evidence type="ECO:0000313" key="3">
    <source>
        <dbReference type="EMBL" id="MBB6349546.1"/>
    </source>
</evidence>
<feature type="compositionally biased region" description="Low complexity" evidence="1">
    <location>
        <begin position="21"/>
        <end position="39"/>
    </location>
</feature>
<feature type="signal peptide" evidence="2">
    <location>
        <begin position="1"/>
        <end position="24"/>
    </location>
</feature>
<evidence type="ECO:0000313" key="4">
    <source>
        <dbReference type="Proteomes" id="UP000583800"/>
    </source>
</evidence>
<feature type="region of interest" description="Disordered" evidence="1">
    <location>
        <begin position="21"/>
        <end position="45"/>
    </location>
</feature>
<comment type="caution">
    <text evidence="3">The sequence shown here is derived from an EMBL/GenBank/DDBJ whole genome shotgun (WGS) entry which is preliminary data.</text>
</comment>
<keyword evidence="2" id="KW-0732">Signal</keyword>
<dbReference type="RefSeq" id="WP_185087099.1">
    <property type="nucleotide sequence ID" value="NZ_JACHJB010000002.1"/>
</dbReference>
<name>A0A7X0C8G9_9ACTN</name>